<feature type="compositionally biased region" description="Acidic residues" evidence="1">
    <location>
        <begin position="22"/>
        <end position="32"/>
    </location>
</feature>
<protein>
    <submittedName>
        <fullName evidence="2">Uncharacterized protein</fullName>
    </submittedName>
</protein>
<evidence type="ECO:0000256" key="1">
    <source>
        <dbReference type="SAM" id="MobiDB-lite"/>
    </source>
</evidence>
<keyword evidence="3" id="KW-1185">Reference proteome</keyword>
<reference evidence="2 3" key="1">
    <citation type="journal article" date="2015" name="BMC Genomics">
        <title>Insights from the genome of Ophiocordyceps polyrhachis-furcata to pathogenicity and host specificity in insect fungi.</title>
        <authorList>
            <person name="Wichadakul D."/>
            <person name="Kobmoo N."/>
            <person name="Ingsriswang S."/>
            <person name="Tangphatsornruang S."/>
            <person name="Chantasingh D."/>
            <person name="Luangsa-ard J.J."/>
            <person name="Eurwilaichitr L."/>
        </authorList>
    </citation>
    <scope>NUCLEOTIDE SEQUENCE [LARGE SCALE GENOMIC DNA]</scope>
    <source>
        <strain evidence="2 3">BCC 54312</strain>
    </source>
</reference>
<proteinExistence type="predicted"/>
<accession>A0A367LDQ9</accession>
<dbReference type="AlphaFoldDB" id="A0A367LDQ9"/>
<feature type="region of interest" description="Disordered" evidence="1">
    <location>
        <begin position="1"/>
        <end position="33"/>
    </location>
</feature>
<evidence type="ECO:0000313" key="2">
    <source>
        <dbReference type="EMBL" id="RCI12559.1"/>
    </source>
</evidence>
<evidence type="ECO:0000313" key="3">
    <source>
        <dbReference type="Proteomes" id="UP000253664"/>
    </source>
</evidence>
<organism evidence="2 3">
    <name type="scientific">Ophiocordyceps polyrhachis-furcata BCC 54312</name>
    <dbReference type="NCBI Taxonomy" id="1330021"/>
    <lineage>
        <taxon>Eukaryota</taxon>
        <taxon>Fungi</taxon>
        <taxon>Dikarya</taxon>
        <taxon>Ascomycota</taxon>
        <taxon>Pezizomycotina</taxon>
        <taxon>Sordariomycetes</taxon>
        <taxon>Hypocreomycetidae</taxon>
        <taxon>Hypocreales</taxon>
        <taxon>Ophiocordycipitaceae</taxon>
        <taxon>Ophiocordyceps</taxon>
    </lineage>
</organism>
<gene>
    <name evidence="2" type="ORF">L249_0311</name>
</gene>
<comment type="caution">
    <text evidence="2">The sequence shown here is derived from an EMBL/GenBank/DDBJ whole genome shotgun (WGS) entry which is preliminary data.</text>
</comment>
<name>A0A367LDQ9_9HYPO</name>
<sequence>MWMDGVGGETNSRNARSPHLAEEEEEEEEEEGLCLHPGRRDGWMDRWGWLGTWYVVGRRTDFFGIEFARENSDVILT</sequence>
<dbReference type="EMBL" id="LKCN02000007">
    <property type="protein sequence ID" value="RCI12559.1"/>
    <property type="molecule type" value="Genomic_DNA"/>
</dbReference>
<dbReference type="Proteomes" id="UP000253664">
    <property type="component" value="Unassembled WGS sequence"/>
</dbReference>